<feature type="region of interest" description="Disordered" evidence="1">
    <location>
        <begin position="1"/>
        <end position="52"/>
    </location>
</feature>
<feature type="compositionally biased region" description="Low complexity" evidence="1">
    <location>
        <begin position="14"/>
        <end position="25"/>
    </location>
</feature>
<name>A0AAE1GCK2_PETCI</name>
<keyword evidence="3" id="KW-1185">Reference proteome</keyword>
<gene>
    <name evidence="2" type="ORF">Pcinc_006604</name>
</gene>
<evidence type="ECO:0000256" key="1">
    <source>
        <dbReference type="SAM" id="MobiDB-lite"/>
    </source>
</evidence>
<accession>A0AAE1GCK2</accession>
<sequence length="101" mass="10767">MRPRCRSPKRRSESVLSTSSTNSVEPGDGGSTSPDPTTSDLHHSKRTRLGGPVDEIPCSILTLYLGRLAGVSQLLASLIADSMFSLPTQPPQPAVPPHYSL</sequence>
<comment type="caution">
    <text evidence="2">The sequence shown here is derived from an EMBL/GenBank/DDBJ whole genome shotgun (WGS) entry which is preliminary data.</text>
</comment>
<dbReference type="EMBL" id="JAWQEG010000490">
    <property type="protein sequence ID" value="KAK3889391.1"/>
    <property type="molecule type" value="Genomic_DNA"/>
</dbReference>
<dbReference type="Proteomes" id="UP001286313">
    <property type="component" value="Unassembled WGS sequence"/>
</dbReference>
<organism evidence="2 3">
    <name type="scientific">Petrolisthes cinctipes</name>
    <name type="common">Flat porcelain crab</name>
    <dbReference type="NCBI Taxonomy" id="88211"/>
    <lineage>
        <taxon>Eukaryota</taxon>
        <taxon>Metazoa</taxon>
        <taxon>Ecdysozoa</taxon>
        <taxon>Arthropoda</taxon>
        <taxon>Crustacea</taxon>
        <taxon>Multicrustacea</taxon>
        <taxon>Malacostraca</taxon>
        <taxon>Eumalacostraca</taxon>
        <taxon>Eucarida</taxon>
        <taxon>Decapoda</taxon>
        <taxon>Pleocyemata</taxon>
        <taxon>Anomura</taxon>
        <taxon>Galatheoidea</taxon>
        <taxon>Porcellanidae</taxon>
        <taxon>Petrolisthes</taxon>
    </lineage>
</organism>
<proteinExistence type="predicted"/>
<evidence type="ECO:0000313" key="2">
    <source>
        <dbReference type="EMBL" id="KAK3889391.1"/>
    </source>
</evidence>
<protein>
    <submittedName>
        <fullName evidence="2">Uncharacterized protein</fullName>
    </submittedName>
</protein>
<evidence type="ECO:0000313" key="3">
    <source>
        <dbReference type="Proteomes" id="UP001286313"/>
    </source>
</evidence>
<reference evidence="2" key="1">
    <citation type="submission" date="2023-10" db="EMBL/GenBank/DDBJ databases">
        <title>Genome assemblies of two species of porcelain crab, Petrolisthes cinctipes and Petrolisthes manimaculis (Anomura: Porcellanidae).</title>
        <authorList>
            <person name="Angst P."/>
        </authorList>
    </citation>
    <scope>NUCLEOTIDE SEQUENCE</scope>
    <source>
        <strain evidence="2">PB745_01</strain>
        <tissue evidence="2">Gill</tissue>
    </source>
</reference>
<dbReference type="AlphaFoldDB" id="A0AAE1GCK2"/>